<dbReference type="InterPro" id="IPR011992">
    <property type="entry name" value="EF-hand-dom_pair"/>
</dbReference>
<dbReference type="PROSITE" id="PS50222">
    <property type="entry name" value="EF_HAND_2"/>
    <property type="match status" value="1"/>
</dbReference>
<keyword evidence="5" id="KW-1185">Reference proteome</keyword>
<dbReference type="SUPFAM" id="SSF47473">
    <property type="entry name" value="EF-hand"/>
    <property type="match status" value="1"/>
</dbReference>
<feature type="region of interest" description="Disordered" evidence="2">
    <location>
        <begin position="144"/>
        <end position="187"/>
    </location>
</feature>
<feature type="domain" description="EF-hand" evidence="3">
    <location>
        <begin position="325"/>
        <end position="360"/>
    </location>
</feature>
<reference evidence="4 5" key="1">
    <citation type="submission" date="2017-03" db="EMBL/GenBank/DDBJ databases">
        <title>An alternative strategy for trypanosome survival in the mammalian bloodstream revealed through genome and transcriptome analysis of the ubiquitous bovine parasite Trypanosoma (Megatrypanum) theileri.</title>
        <authorList>
            <person name="Kelly S."/>
            <person name="Ivens A."/>
            <person name="Mott A."/>
            <person name="O'Neill E."/>
            <person name="Emms D."/>
            <person name="Macleod O."/>
            <person name="Voorheis P."/>
            <person name="Matthews J."/>
            <person name="Matthews K."/>
            <person name="Carrington M."/>
        </authorList>
    </citation>
    <scope>NUCLEOTIDE SEQUENCE [LARGE SCALE GENOMIC DNA]</scope>
    <source>
        <strain evidence="4">Edinburgh</strain>
    </source>
</reference>
<sequence length="406" mass="44291">MSSAAFSGARVKSKSVLFQEAASLLPEGNTIDEDEVIRLAQRYYISPAVVKEAKTVFDRYYALELKLQMERGRMMMIARSSGKSRTLMDPSILEGLGVGSRTSGSPDTLNTEDKLIASEKVSQAPVDNTGSPINVNLSSSIVNKSPVIGDEEKPSTTTTTATASPSSPPEQLQQQGKEKEQDEEEKKDVRLGIEGLQQFFLDLGMAISSLEVADLVHTLNDDPIDFVMQQRNIEAAAAAQAAAETAQMNSSAGKKGKSSPRSATSKKKGKVDGEEGNPNDLPEDPDKKLRPSLLHKKSLRDGVSFSLFLFILSNMLLEEEDNPTAKDSEVSELFHTLDVDKDDTISLKDVQATVERLVNEGVLANDSDIYRLCNMTSVELEMALMECDVNDDGYVTVEDLCNILRS</sequence>
<dbReference type="Pfam" id="PF13499">
    <property type="entry name" value="EF-hand_7"/>
    <property type="match status" value="1"/>
</dbReference>
<comment type="caution">
    <text evidence="4">The sequence shown here is derived from an EMBL/GenBank/DDBJ whole genome shotgun (WGS) entry which is preliminary data.</text>
</comment>
<proteinExistence type="predicted"/>
<dbReference type="RefSeq" id="XP_028883324.1">
    <property type="nucleotide sequence ID" value="XM_029025478.1"/>
</dbReference>
<feature type="compositionally biased region" description="Acidic residues" evidence="2">
    <location>
        <begin position="274"/>
        <end position="283"/>
    </location>
</feature>
<name>A0A1X0NXJ3_9TRYP</name>
<evidence type="ECO:0000256" key="2">
    <source>
        <dbReference type="SAM" id="MobiDB-lite"/>
    </source>
</evidence>
<dbReference type="VEuPathDB" id="TriTrypDB:TM35_000132620"/>
<dbReference type="AlphaFoldDB" id="A0A1X0NXJ3"/>
<feature type="compositionally biased region" description="Basic residues" evidence="2">
    <location>
        <begin position="254"/>
        <end position="269"/>
    </location>
</feature>
<evidence type="ECO:0000256" key="1">
    <source>
        <dbReference type="ARBA" id="ARBA00022837"/>
    </source>
</evidence>
<dbReference type="SMART" id="SM00054">
    <property type="entry name" value="EFh"/>
    <property type="match status" value="2"/>
</dbReference>
<evidence type="ECO:0000313" key="5">
    <source>
        <dbReference type="Proteomes" id="UP000192257"/>
    </source>
</evidence>
<dbReference type="Proteomes" id="UP000192257">
    <property type="component" value="Unassembled WGS sequence"/>
</dbReference>
<dbReference type="OrthoDB" id="26525at2759"/>
<feature type="compositionally biased region" description="Low complexity" evidence="2">
    <location>
        <begin position="155"/>
        <end position="175"/>
    </location>
</feature>
<keyword evidence="1" id="KW-0106">Calcium</keyword>
<feature type="compositionally biased region" description="Basic and acidic residues" evidence="2">
    <location>
        <begin position="176"/>
        <end position="187"/>
    </location>
</feature>
<evidence type="ECO:0000259" key="3">
    <source>
        <dbReference type="PROSITE" id="PS50222"/>
    </source>
</evidence>
<protein>
    <recommendedName>
        <fullName evidence="3">EF-hand domain-containing protein</fullName>
    </recommendedName>
</protein>
<evidence type="ECO:0000313" key="4">
    <source>
        <dbReference type="EMBL" id="ORC89258.1"/>
    </source>
</evidence>
<dbReference type="PROSITE" id="PS00018">
    <property type="entry name" value="EF_HAND_1"/>
    <property type="match status" value="2"/>
</dbReference>
<dbReference type="GO" id="GO:0005509">
    <property type="term" value="F:calcium ion binding"/>
    <property type="evidence" value="ECO:0007669"/>
    <property type="project" value="InterPro"/>
</dbReference>
<accession>A0A1X0NXJ3</accession>
<dbReference type="GeneID" id="39985258"/>
<organism evidence="4 5">
    <name type="scientific">Trypanosoma theileri</name>
    <dbReference type="NCBI Taxonomy" id="67003"/>
    <lineage>
        <taxon>Eukaryota</taxon>
        <taxon>Discoba</taxon>
        <taxon>Euglenozoa</taxon>
        <taxon>Kinetoplastea</taxon>
        <taxon>Metakinetoplastina</taxon>
        <taxon>Trypanosomatida</taxon>
        <taxon>Trypanosomatidae</taxon>
        <taxon>Trypanosoma</taxon>
    </lineage>
</organism>
<feature type="region of interest" description="Disordered" evidence="2">
    <location>
        <begin position="244"/>
        <end position="289"/>
    </location>
</feature>
<gene>
    <name evidence="4" type="ORF">TM35_000132620</name>
</gene>
<dbReference type="Gene3D" id="1.10.238.10">
    <property type="entry name" value="EF-hand"/>
    <property type="match status" value="1"/>
</dbReference>
<dbReference type="InterPro" id="IPR018247">
    <property type="entry name" value="EF_Hand_1_Ca_BS"/>
</dbReference>
<dbReference type="InterPro" id="IPR002048">
    <property type="entry name" value="EF_hand_dom"/>
</dbReference>
<dbReference type="EMBL" id="NBCO01000013">
    <property type="protein sequence ID" value="ORC89258.1"/>
    <property type="molecule type" value="Genomic_DNA"/>
</dbReference>